<name>A0ABQ9H9D7_9NEOP</name>
<reference evidence="2 3" key="1">
    <citation type="submission" date="2023-02" db="EMBL/GenBank/DDBJ databases">
        <title>LHISI_Scaffold_Assembly.</title>
        <authorList>
            <person name="Stuart O.P."/>
            <person name="Cleave R."/>
            <person name="Magrath M.J.L."/>
            <person name="Mikheyev A.S."/>
        </authorList>
    </citation>
    <scope>NUCLEOTIDE SEQUENCE [LARGE SCALE GENOMIC DNA]</scope>
    <source>
        <strain evidence="2">Daus_M_001</strain>
        <tissue evidence="2">Leg muscle</tissue>
    </source>
</reference>
<comment type="caution">
    <text evidence="2">The sequence shown here is derived from an EMBL/GenBank/DDBJ whole genome shotgun (WGS) entry which is preliminary data.</text>
</comment>
<evidence type="ECO:0000313" key="3">
    <source>
        <dbReference type="Proteomes" id="UP001159363"/>
    </source>
</evidence>
<proteinExistence type="predicted"/>
<dbReference type="EMBL" id="JARBHB010000006">
    <property type="protein sequence ID" value="KAJ8880897.1"/>
    <property type="molecule type" value="Genomic_DNA"/>
</dbReference>
<gene>
    <name evidence="2" type="ORF">PR048_017370</name>
</gene>
<accession>A0ABQ9H9D7</accession>
<dbReference type="Proteomes" id="UP001159363">
    <property type="component" value="Chromosome 5"/>
</dbReference>
<evidence type="ECO:0000313" key="2">
    <source>
        <dbReference type="EMBL" id="KAJ8880897.1"/>
    </source>
</evidence>
<organism evidence="2 3">
    <name type="scientific">Dryococelus australis</name>
    <dbReference type="NCBI Taxonomy" id="614101"/>
    <lineage>
        <taxon>Eukaryota</taxon>
        <taxon>Metazoa</taxon>
        <taxon>Ecdysozoa</taxon>
        <taxon>Arthropoda</taxon>
        <taxon>Hexapoda</taxon>
        <taxon>Insecta</taxon>
        <taxon>Pterygota</taxon>
        <taxon>Neoptera</taxon>
        <taxon>Polyneoptera</taxon>
        <taxon>Phasmatodea</taxon>
        <taxon>Verophasmatodea</taxon>
        <taxon>Anareolatae</taxon>
        <taxon>Phasmatidae</taxon>
        <taxon>Eurycanthinae</taxon>
        <taxon>Dryococelus</taxon>
    </lineage>
</organism>
<keyword evidence="3" id="KW-1185">Reference proteome</keyword>
<protein>
    <submittedName>
        <fullName evidence="2">Uncharacterized protein</fullName>
    </submittedName>
</protein>
<evidence type="ECO:0000256" key="1">
    <source>
        <dbReference type="SAM" id="MobiDB-lite"/>
    </source>
</evidence>
<sequence length="241" mass="26401">MEESCCGCNTVGMEQRHDAIWGRREILHDYHMPKSWSGFAGDRIRFALMEGDHSSRYVKPLLRQQEWSTATEVVAAIMKSEWLDYSPPTLVALGSIVGGVAPGFSHLGIVSDDATGQRVSSGSPTFPALAFPCCSIPHFTLIGSQDLDIKRRSWLSGERPRRAATGGHGGSPGRRRLIGCYTTAQEAARLNWVTRQGGRPRGAAKRPEWADVSSESSIATPARDRGAPQLQLGIEEHRNFS</sequence>
<feature type="region of interest" description="Disordered" evidence="1">
    <location>
        <begin position="195"/>
        <end position="241"/>
    </location>
</feature>